<name>A0ABT7TT83_9MICO</name>
<feature type="transmembrane region" description="Helical" evidence="1">
    <location>
        <begin position="71"/>
        <end position="90"/>
    </location>
</feature>
<evidence type="ECO:0000256" key="1">
    <source>
        <dbReference type="SAM" id="Phobius"/>
    </source>
</evidence>
<reference evidence="2 3" key="1">
    <citation type="submission" date="2023-06" db="EMBL/GenBank/DDBJ databases">
        <authorList>
            <person name="Feng G."/>
            <person name="Li J."/>
            <person name="Zhu H."/>
        </authorList>
    </citation>
    <scope>NUCLEOTIDE SEQUENCE [LARGE SCALE GENOMIC DNA]</scope>
    <source>
        <strain evidence="2 3">RHCKG28</strain>
    </source>
</reference>
<evidence type="ECO:0008006" key="4">
    <source>
        <dbReference type="Google" id="ProtNLM"/>
    </source>
</evidence>
<sequence>MDDLPDARASADHLPDRPSAFFSALLTEQFILESARNATVSESGTRASIYLTTLSSSLVAFGFLADTPFAVVFLAAVLPMVFLLGVSTYVRLVETSLEDVAALAALQQIRRYYRTILPGAGRYFPMPARDHAPNEMLEIGGAASWRRVFSTLSSAIGAVNSVVAGAGVVALLVHVTTTPLAVTGGVVVVVVLLVLHGLFQERRYAQLPRIIRSARSAQPEAPAGADAD</sequence>
<evidence type="ECO:0000313" key="2">
    <source>
        <dbReference type="EMBL" id="MDM7892821.1"/>
    </source>
</evidence>
<accession>A0ABT7TT83</accession>
<dbReference type="Proteomes" id="UP001236404">
    <property type="component" value="Unassembled WGS sequence"/>
</dbReference>
<evidence type="ECO:0000313" key="3">
    <source>
        <dbReference type="Proteomes" id="UP001236404"/>
    </source>
</evidence>
<protein>
    <recommendedName>
        <fullName evidence="4">ABC transporter ATP-binding protein</fullName>
    </recommendedName>
</protein>
<feature type="transmembrane region" description="Helical" evidence="1">
    <location>
        <begin position="180"/>
        <end position="199"/>
    </location>
</feature>
<keyword evidence="1" id="KW-0472">Membrane</keyword>
<organism evidence="2 3">
    <name type="scientific">Curtobacterium caseinilyticum</name>
    <dbReference type="NCBI Taxonomy" id="3055137"/>
    <lineage>
        <taxon>Bacteria</taxon>
        <taxon>Bacillati</taxon>
        <taxon>Actinomycetota</taxon>
        <taxon>Actinomycetes</taxon>
        <taxon>Micrococcales</taxon>
        <taxon>Microbacteriaceae</taxon>
        <taxon>Curtobacterium</taxon>
    </lineage>
</organism>
<keyword evidence="1" id="KW-0812">Transmembrane</keyword>
<dbReference type="RefSeq" id="WP_289474820.1">
    <property type="nucleotide sequence ID" value="NZ_JAUCMN010000011.1"/>
</dbReference>
<gene>
    <name evidence="2" type="ORF">QUG93_14105</name>
</gene>
<keyword evidence="1" id="KW-1133">Transmembrane helix</keyword>
<comment type="caution">
    <text evidence="2">The sequence shown here is derived from an EMBL/GenBank/DDBJ whole genome shotgun (WGS) entry which is preliminary data.</text>
</comment>
<keyword evidence="3" id="KW-1185">Reference proteome</keyword>
<feature type="transmembrane region" description="Helical" evidence="1">
    <location>
        <begin position="155"/>
        <end position="174"/>
    </location>
</feature>
<proteinExistence type="predicted"/>
<dbReference type="EMBL" id="JAUCMN010000011">
    <property type="protein sequence ID" value="MDM7892821.1"/>
    <property type="molecule type" value="Genomic_DNA"/>
</dbReference>